<evidence type="ECO:0000259" key="1">
    <source>
        <dbReference type="Pfam" id="PF00171"/>
    </source>
</evidence>
<protein>
    <recommendedName>
        <fullName evidence="1">Aldehyde dehydrogenase domain-containing protein</fullName>
    </recommendedName>
</protein>
<feature type="domain" description="Aldehyde dehydrogenase" evidence="1">
    <location>
        <begin position="13"/>
        <end position="464"/>
    </location>
</feature>
<organism evidence="2 3">
    <name type="scientific">Blepharisma stoltei</name>
    <dbReference type="NCBI Taxonomy" id="1481888"/>
    <lineage>
        <taxon>Eukaryota</taxon>
        <taxon>Sar</taxon>
        <taxon>Alveolata</taxon>
        <taxon>Ciliophora</taxon>
        <taxon>Postciliodesmatophora</taxon>
        <taxon>Heterotrichea</taxon>
        <taxon>Heterotrichida</taxon>
        <taxon>Blepharismidae</taxon>
        <taxon>Blepharisma</taxon>
    </lineage>
</organism>
<evidence type="ECO:0000313" key="2">
    <source>
        <dbReference type="EMBL" id="CAG9312002.1"/>
    </source>
</evidence>
<dbReference type="Proteomes" id="UP001162131">
    <property type="component" value="Unassembled WGS sequence"/>
</dbReference>
<accession>A0AAU9ICV1</accession>
<dbReference type="GO" id="GO:0004777">
    <property type="term" value="F:succinate-semialdehyde dehydrogenase (NAD+) activity"/>
    <property type="evidence" value="ECO:0007669"/>
    <property type="project" value="TreeGrafter"/>
</dbReference>
<evidence type="ECO:0000313" key="3">
    <source>
        <dbReference type="Proteomes" id="UP001162131"/>
    </source>
</evidence>
<dbReference type="Gene3D" id="3.40.605.10">
    <property type="entry name" value="Aldehyde Dehydrogenase, Chain A, domain 1"/>
    <property type="match status" value="1"/>
</dbReference>
<comment type="caution">
    <text evidence="2">The sequence shown here is derived from an EMBL/GenBank/DDBJ whole genome shotgun (WGS) entry which is preliminary data.</text>
</comment>
<dbReference type="InterPro" id="IPR016162">
    <property type="entry name" value="Ald_DH_N"/>
</dbReference>
<sequence>MLRLPRRFASTLLKVENPYTFQTVAEIPYTTLEESYEFINKSNDFFKTWKLTSLDERISVLDKALLYFKENKQEIAKEITTQMGKPIRQSLQEVDNMIVFSNELKSLARDALSDEVIEDTENSYKKITKIPIGPVLILSDYTYPLMSIASGLVPAILSGNTAILKHSVYSPLCGTRFHEAFKHAGADYLVKDLMLQINEIPEFFGSPKLSYVHFTGKVESGKEIYKSLAEKNMIDIGLFLSGDNMIYISAEADLDKCAAEIGKKAMENAGQSCFNFKKLLIHRSVHDDFIERAQAQIMSLTMGDPMDEMTTLGPMADPDNMEFLQNMIQQAVANSSEVICGGSPTNDETGNGRFYEPTIITDLDDHDSLFIGEFIGPVLAISPVESDEEALSRFNNDPYLFASGIYSKDKSKAIEFINKIKGPRVLINECSIRHPRLPWNGSLKAGKGVMYSSHGYKPFYQLKSYSYTFG</sequence>
<dbReference type="Gene3D" id="3.40.309.10">
    <property type="entry name" value="Aldehyde Dehydrogenase, Chain A, domain 2"/>
    <property type="match status" value="1"/>
</dbReference>
<keyword evidence="3" id="KW-1185">Reference proteome</keyword>
<dbReference type="InterPro" id="IPR047110">
    <property type="entry name" value="GABD/Sad-like"/>
</dbReference>
<proteinExistence type="predicted"/>
<dbReference type="Pfam" id="PF00171">
    <property type="entry name" value="Aldedh"/>
    <property type="match status" value="1"/>
</dbReference>
<dbReference type="AlphaFoldDB" id="A0AAU9ICV1"/>
<name>A0AAU9ICV1_9CILI</name>
<dbReference type="SUPFAM" id="SSF53720">
    <property type="entry name" value="ALDH-like"/>
    <property type="match status" value="1"/>
</dbReference>
<dbReference type="InterPro" id="IPR015590">
    <property type="entry name" value="Aldehyde_DH_dom"/>
</dbReference>
<dbReference type="PANTHER" id="PTHR43217">
    <property type="entry name" value="SUCCINATE SEMIALDEHYDE DEHYDROGENASE [NAD(P)+] SAD"/>
    <property type="match status" value="1"/>
</dbReference>
<gene>
    <name evidence="2" type="ORF">BSTOLATCC_MIC5260</name>
</gene>
<dbReference type="EMBL" id="CAJZBQ010000005">
    <property type="protein sequence ID" value="CAG9312002.1"/>
    <property type="molecule type" value="Genomic_DNA"/>
</dbReference>
<reference evidence="2" key="1">
    <citation type="submission" date="2021-09" db="EMBL/GenBank/DDBJ databases">
        <authorList>
            <consortium name="AG Swart"/>
            <person name="Singh M."/>
            <person name="Singh A."/>
            <person name="Seah K."/>
            <person name="Emmerich C."/>
        </authorList>
    </citation>
    <scope>NUCLEOTIDE SEQUENCE</scope>
    <source>
        <strain evidence="2">ATCC30299</strain>
    </source>
</reference>
<dbReference type="InterPro" id="IPR016163">
    <property type="entry name" value="Ald_DH_C"/>
</dbReference>
<dbReference type="InterPro" id="IPR016161">
    <property type="entry name" value="Ald_DH/histidinol_DH"/>
</dbReference>
<dbReference type="PANTHER" id="PTHR43217:SF1">
    <property type="entry name" value="SUCCINATE SEMIALDEHYDE DEHYDROGENASE [NAD(P)+] SAD"/>
    <property type="match status" value="1"/>
</dbReference>